<keyword evidence="4 5" id="KW-0472">Membrane</keyword>
<comment type="caution">
    <text evidence="7">The sequence shown here is derived from an EMBL/GenBank/DDBJ whole genome shotgun (WGS) entry which is preliminary data.</text>
</comment>
<comment type="subcellular location">
    <subcellularLocation>
        <location evidence="1">Membrane</location>
        <topology evidence="1">Multi-pass membrane protein</topology>
    </subcellularLocation>
</comment>
<dbReference type="AlphaFoldDB" id="A0A2C5X8Z2"/>
<dbReference type="GO" id="GO:0016020">
    <property type="term" value="C:membrane"/>
    <property type="evidence" value="ECO:0007669"/>
    <property type="project" value="UniProtKB-SubCell"/>
</dbReference>
<evidence type="ECO:0000256" key="2">
    <source>
        <dbReference type="ARBA" id="ARBA00022692"/>
    </source>
</evidence>
<keyword evidence="2 5" id="KW-0812">Transmembrane</keyword>
<evidence type="ECO:0000256" key="5">
    <source>
        <dbReference type="SAM" id="Phobius"/>
    </source>
</evidence>
<dbReference type="InterPro" id="IPR032805">
    <property type="entry name" value="Wax_synthase_dom"/>
</dbReference>
<dbReference type="OrthoDB" id="1077582at2759"/>
<accession>A0A2C5X8Z2</accession>
<dbReference type="EMBL" id="NJET01000082">
    <property type="protein sequence ID" value="PHH62089.1"/>
    <property type="molecule type" value="Genomic_DNA"/>
</dbReference>
<evidence type="ECO:0000313" key="8">
    <source>
        <dbReference type="Proteomes" id="UP000226192"/>
    </source>
</evidence>
<feature type="transmembrane region" description="Helical" evidence="5">
    <location>
        <begin position="58"/>
        <end position="79"/>
    </location>
</feature>
<evidence type="ECO:0000256" key="3">
    <source>
        <dbReference type="ARBA" id="ARBA00022989"/>
    </source>
</evidence>
<feature type="transmembrane region" description="Helical" evidence="5">
    <location>
        <begin position="343"/>
        <end position="360"/>
    </location>
</feature>
<feature type="transmembrane region" description="Helical" evidence="5">
    <location>
        <begin position="311"/>
        <end position="331"/>
    </location>
</feature>
<proteinExistence type="predicted"/>
<keyword evidence="3 5" id="KW-1133">Transmembrane helix</keyword>
<reference evidence="7 8" key="1">
    <citation type="submission" date="2017-06" db="EMBL/GenBank/DDBJ databases">
        <title>Ant-infecting Ophiocordyceps genomes reveal a high diversity of potential behavioral manipulation genes and a possible major role for enterotoxins.</title>
        <authorList>
            <person name="De Bekker C."/>
            <person name="Evans H.C."/>
            <person name="Brachmann A."/>
            <person name="Hughes D.P."/>
        </authorList>
    </citation>
    <scope>NUCLEOTIDE SEQUENCE [LARGE SCALE GENOMIC DNA]</scope>
    <source>
        <strain evidence="7 8">Map64</strain>
    </source>
</reference>
<feature type="transmembrane region" description="Helical" evidence="5">
    <location>
        <begin position="372"/>
        <end position="393"/>
    </location>
</feature>
<feature type="transmembrane region" description="Helical" evidence="5">
    <location>
        <begin position="171"/>
        <end position="192"/>
    </location>
</feature>
<feature type="domain" description="Wax synthase" evidence="6">
    <location>
        <begin position="263"/>
        <end position="347"/>
    </location>
</feature>
<evidence type="ECO:0000313" key="7">
    <source>
        <dbReference type="EMBL" id="PHH62089.1"/>
    </source>
</evidence>
<evidence type="ECO:0000256" key="1">
    <source>
        <dbReference type="ARBA" id="ARBA00004141"/>
    </source>
</evidence>
<feature type="transmembrane region" description="Helical" evidence="5">
    <location>
        <begin position="212"/>
        <end position="234"/>
    </location>
</feature>
<gene>
    <name evidence="7" type="ORF">CDD81_7582</name>
</gene>
<dbReference type="Pfam" id="PF13813">
    <property type="entry name" value="MBOAT_2"/>
    <property type="match status" value="1"/>
</dbReference>
<protein>
    <recommendedName>
        <fullName evidence="6">Wax synthase domain-containing protein</fullName>
    </recommendedName>
</protein>
<sequence length="412" mass="46414">MELANILLILVCPAMLFGGLLFPRLAFSHKLARVVFALVAVSATALVVLTVRTTNVKLALGLGFFGPCMAVRSIMMFLVHEPWKDFAALRLSRTDSYHNLEIEWQTFPSNSLTARFSWVLNLVLDTRALGWCYSASKGRPCHFHSRLMSQRFAADKQWCAIANIHKTILGALFRILLAIITVDCCLVYLVPALQRHYQEQPLDPLDNRQGDWLFTLPNFSSTLSLSFIFIDAFYCMSRLISAVLFLSGDTNSLIGVMQPSPWGSLTSLYYRGLGGLWGDLWHDYFRLEFSSVAAWATKPLVGSVHPNIVRVAHLFTVFFLSGIAHTCASYMLPSSYHPVRRTLLFFLLQPIAIVAQKLIAPTLKVLIGSMTVYRIVQLIMTLMWACLMLDLVFDDLLLGGVWEARFIRVLPL</sequence>
<organism evidence="7 8">
    <name type="scientific">Ophiocordyceps australis</name>
    <dbReference type="NCBI Taxonomy" id="1399860"/>
    <lineage>
        <taxon>Eukaryota</taxon>
        <taxon>Fungi</taxon>
        <taxon>Dikarya</taxon>
        <taxon>Ascomycota</taxon>
        <taxon>Pezizomycotina</taxon>
        <taxon>Sordariomycetes</taxon>
        <taxon>Hypocreomycetidae</taxon>
        <taxon>Hypocreales</taxon>
        <taxon>Ophiocordycipitaceae</taxon>
        <taxon>Ophiocordyceps</taxon>
    </lineage>
</organism>
<keyword evidence="8" id="KW-1185">Reference proteome</keyword>
<dbReference type="Proteomes" id="UP000226192">
    <property type="component" value="Unassembled WGS sequence"/>
</dbReference>
<evidence type="ECO:0000259" key="6">
    <source>
        <dbReference type="Pfam" id="PF13813"/>
    </source>
</evidence>
<name>A0A2C5X8Z2_9HYPO</name>
<feature type="transmembrane region" description="Helical" evidence="5">
    <location>
        <begin position="34"/>
        <end position="52"/>
    </location>
</feature>
<evidence type="ECO:0000256" key="4">
    <source>
        <dbReference type="ARBA" id="ARBA00023136"/>
    </source>
</evidence>
<feature type="transmembrane region" description="Helical" evidence="5">
    <location>
        <begin position="6"/>
        <end position="27"/>
    </location>
</feature>
<dbReference type="STRING" id="1399860.A0A2C5X8Z2"/>